<reference evidence="2 3" key="1">
    <citation type="submission" date="2013-07" db="EMBL/GenBank/DDBJ databases">
        <title>The Genome Sequence of Kwoniella mangroviensis CBS10435.</title>
        <authorList>
            <consortium name="The Broad Institute Genome Sequencing Platform"/>
            <person name="Cuomo C."/>
            <person name="Litvintseva A."/>
            <person name="Chen Y."/>
            <person name="Heitman J."/>
            <person name="Sun S."/>
            <person name="Springer D."/>
            <person name="Dromer F."/>
            <person name="Young S.K."/>
            <person name="Zeng Q."/>
            <person name="Gargeya S."/>
            <person name="Fitzgerald M."/>
            <person name="Abouelleil A."/>
            <person name="Alvarado L."/>
            <person name="Berlin A.M."/>
            <person name="Chapman S.B."/>
            <person name="Dewar J."/>
            <person name="Goldberg J."/>
            <person name="Griggs A."/>
            <person name="Gujja S."/>
            <person name="Hansen M."/>
            <person name="Howarth C."/>
            <person name="Imamovic A."/>
            <person name="Larimer J."/>
            <person name="McCowan C."/>
            <person name="Murphy C."/>
            <person name="Pearson M."/>
            <person name="Priest M."/>
            <person name="Roberts A."/>
            <person name="Saif S."/>
            <person name="Shea T."/>
            <person name="Sykes S."/>
            <person name="Wortman J."/>
            <person name="Nusbaum C."/>
            <person name="Birren B."/>
        </authorList>
    </citation>
    <scope>NUCLEOTIDE SEQUENCE [LARGE SCALE GENOMIC DNA]</scope>
    <source>
        <strain evidence="2 3">CBS 10435</strain>
    </source>
</reference>
<proteinExistence type="predicted"/>
<dbReference type="OrthoDB" id="10544400at2759"/>
<evidence type="ECO:0000313" key="3">
    <source>
        <dbReference type="Proteomes" id="UP000092583"/>
    </source>
</evidence>
<feature type="chain" id="PRO_5008628773" evidence="1">
    <location>
        <begin position="24"/>
        <end position="153"/>
    </location>
</feature>
<dbReference type="AlphaFoldDB" id="A0A1B9INX9"/>
<feature type="signal peptide" evidence="1">
    <location>
        <begin position="1"/>
        <end position="23"/>
    </location>
</feature>
<name>A0A1B9INX9_9TREE</name>
<dbReference type="EMBL" id="KI669463">
    <property type="protein sequence ID" value="OCF57275.1"/>
    <property type="molecule type" value="Genomic_DNA"/>
</dbReference>
<organism evidence="2 3">
    <name type="scientific">Kwoniella mangroviensis CBS 10435</name>
    <dbReference type="NCBI Taxonomy" id="1331196"/>
    <lineage>
        <taxon>Eukaryota</taxon>
        <taxon>Fungi</taxon>
        <taxon>Dikarya</taxon>
        <taxon>Basidiomycota</taxon>
        <taxon>Agaricomycotina</taxon>
        <taxon>Tremellomycetes</taxon>
        <taxon>Tremellales</taxon>
        <taxon>Cryptococcaceae</taxon>
        <taxon>Kwoniella</taxon>
    </lineage>
</organism>
<sequence>MIFNLHLITYLIGLSFLYGTCHAQGQAGLPTGGSDNTTNDRNSNGKLESIDLKVHLPSLTKIAVDINNPKSDISGLMVFTRSFKFDESSGILNEWAQKEVWWKVYDPTAKEGEMDDEKDLRFVMNCIIQGSSDSDTDQHTFTVFARKNHIYTH</sequence>
<evidence type="ECO:0000313" key="2">
    <source>
        <dbReference type="EMBL" id="OCF57275.1"/>
    </source>
</evidence>
<keyword evidence="1" id="KW-0732">Signal</keyword>
<dbReference type="Proteomes" id="UP000092583">
    <property type="component" value="Unassembled WGS sequence"/>
</dbReference>
<evidence type="ECO:0000256" key="1">
    <source>
        <dbReference type="SAM" id="SignalP"/>
    </source>
</evidence>
<reference evidence="3" key="2">
    <citation type="submission" date="2013-12" db="EMBL/GenBank/DDBJ databases">
        <title>Evolution of pathogenesis and genome organization in the Tremellales.</title>
        <authorList>
            <person name="Cuomo C."/>
            <person name="Litvintseva A."/>
            <person name="Heitman J."/>
            <person name="Chen Y."/>
            <person name="Sun S."/>
            <person name="Springer D."/>
            <person name="Dromer F."/>
            <person name="Young S."/>
            <person name="Zeng Q."/>
            <person name="Chapman S."/>
            <person name="Gujja S."/>
            <person name="Saif S."/>
            <person name="Birren B."/>
        </authorList>
    </citation>
    <scope>NUCLEOTIDE SEQUENCE [LARGE SCALE GENOMIC DNA]</scope>
    <source>
        <strain evidence="3">CBS 10435</strain>
    </source>
</reference>
<dbReference type="InterPro" id="IPR018247">
    <property type="entry name" value="EF_Hand_1_Ca_BS"/>
</dbReference>
<dbReference type="PROSITE" id="PS00018">
    <property type="entry name" value="EF_HAND_1"/>
    <property type="match status" value="1"/>
</dbReference>
<accession>A0A1B9INX9</accession>
<protein>
    <submittedName>
        <fullName evidence="2">Uncharacterized protein</fullName>
    </submittedName>
</protein>
<gene>
    <name evidence="2" type="ORF">L486_04731</name>
</gene>
<keyword evidence="3" id="KW-1185">Reference proteome</keyword>